<dbReference type="CDD" id="cd16385">
    <property type="entry name" value="IcmL"/>
    <property type="match status" value="1"/>
</dbReference>
<dbReference type="Pfam" id="PF11393">
    <property type="entry name" value="T4BSS_DotI_IcmL"/>
    <property type="match status" value="1"/>
</dbReference>
<proteinExistence type="predicted"/>
<protein>
    <submittedName>
        <fullName evidence="2">Putative IcmL-like type IV secretion system protein</fullName>
    </submittedName>
</protein>
<keyword evidence="1" id="KW-0472">Membrane</keyword>
<evidence type="ECO:0000313" key="2">
    <source>
        <dbReference type="EMBL" id="SPY99964.1"/>
    </source>
</evidence>
<reference evidence="2 3" key="1">
    <citation type="submission" date="2018-06" db="EMBL/GenBank/DDBJ databases">
        <authorList>
            <consortium name="Pathogen Informatics"/>
            <person name="Doyle S."/>
        </authorList>
    </citation>
    <scope>NUCLEOTIDE SEQUENCE [LARGE SCALE GENOMIC DNA]</scope>
    <source>
        <strain evidence="2 3">NCTC11842</strain>
    </source>
</reference>
<organism evidence="2 3">
    <name type="scientific">Pseudomonas luteola</name>
    <dbReference type="NCBI Taxonomy" id="47886"/>
    <lineage>
        <taxon>Bacteria</taxon>
        <taxon>Pseudomonadati</taxon>
        <taxon>Pseudomonadota</taxon>
        <taxon>Gammaproteobacteria</taxon>
        <taxon>Pseudomonadales</taxon>
        <taxon>Pseudomonadaceae</taxon>
        <taxon>Pseudomonas</taxon>
    </lineage>
</organism>
<dbReference type="Proteomes" id="UP000250443">
    <property type="component" value="Unassembled WGS sequence"/>
</dbReference>
<gene>
    <name evidence="2" type="ORF">NCTC11842_00109</name>
</gene>
<keyword evidence="1" id="KW-1133">Transmembrane helix</keyword>
<evidence type="ECO:0000313" key="3">
    <source>
        <dbReference type="Proteomes" id="UP000250443"/>
    </source>
</evidence>
<dbReference type="AlphaFoldDB" id="A0A2X2BY10"/>
<keyword evidence="1" id="KW-0812">Transmembrane</keyword>
<name>A0A2X2BY10_PSELU</name>
<accession>A0A2X2BY10</accession>
<evidence type="ECO:0000256" key="1">
    <source>
        <dbReference type="SAM" id="Phobius"/>
    </source>
</evidence>
<dbReference type="InterPro" id="IPR021055">
    <property type="entry name" value="T4BSS_IcmL/DotI"/>
</dbReference>
<dbReference type="EMBL" id="UAUF01000002">
    <property type="protein sequence ID" value="SPY99964.1"/>
    <property type="molecule type" value="Genomic_DNA"/>
</dbReference>
<feature type="transmembrane region" description="Helical" evidence="1">
    <location>
        <begin position="48"/>
        <end position="68"/>
    </location>
</feature>
<sequence length="233" mass="26529">MFKRQKDQSSQARASDELSQEFFEHGGLGALIKLGLNSENERRGKNRLILFGTAALTVSLVLNVIQYITRPEPKLVSETVDGRIRPLPTLDEPLYGHKEILGWAERCVGKLYNLSYVDWRTKLQNDSLCLSDKGRQNFVKSLEQIGVFKYLNEENQGTMYAVPRAAILRQARLSGDGYREWVVDVPYRIVMDGRQKGSLEVVMTQRIRRVGLGIREDGLWVDDYLVRPAGSVQ</sequence>